<comment type="similarity">
    <text evidence="11">Belongs to the IPP isomerase type 2 family.</text>
</comment>
<feature type="binding site" evidence="11">
    <location>
        <begin position="94"/>
        <end position="96"/>
    </location>
    <ligand>
        <name>substrate</name>
    </ligand>
</feature>
<evidence type="ECO:0000256" key="10">
    <source>
        <dbReference type="ARBA" id="ARBA00025810"/>
    </source>
</evidence>
<dbReference type="EMBL" id="QGGB01000004">
    <property type="protein sequence ID" value="PWN07202.1"/>
    <property type="molecule type" value="Genomic_DNA"/>
</dbReference>
<organism evidence="13 14">
    <name type="scientific">Rhodohalobacter mucosus</name>
    <dbReference type="NCBI Taxonomy" id="2079485"/>
    <lineage>
        <taxon>Bacteria</taxon>
        <taxon>Pseudomonadati</taxon>
        <taxon>Balneolota</taxon>
        <taxon>Balneolia</taxon>
        <taxon>Balneolales</taxon>
        <taxon>Balneolaceae</taxon>
        <taxon>Rhodohalobacter</taxon>
    </lineage>
</organism>
<evidence type="ECO:0000256" key="8">
    <source>
        <dbReference type="ARBA" id="ARBA00023229"/>
    </source>
</evidence>
<evidence type="ECO:0000256" key="2">
    <source>
        <dbReference type="ARBA" id="ARBA00022490"/>
    </source>
</evidence>
<comment type="subunit">
    <text evidence="10 11">Homooctamer. Dimer of tetramers.</text>
</comment>
<feature type="binding site" evidence="11">
    <location>
        <position position="159"/>
    </location>
    <ligand>
        <name>Mg(2+)</name>
        <dbReference type="ChEBI" id="CHEBI:18420"/>
    </ligand>
</feature>
<feature type="binding site" evidence="11">
    <location>
        <position position="190"/>
    </location>
    <ligand>
        <name>FMN</name>
        <dbReference type="ChEBI" id="CHEBI:58210"/>
    </ligand>
</feature>
<comment type="caution">
    <text evidence="11">Lacks conserved residue(s) required for the propagation of feature annotation.</text>
</comment>
<feature type="binding site" evidence="11">
    <location>
        <begin position="6"/>
        <end position="7"/>
    </location>
    <ligand>
        <name>substrate</name>
    </ligand>
</feature>
<evidence type="ECO:0000256" key="11">
    <source>
        <dbReference type="HAMAP-Rule" id="MF_00354"/>
    </source>
</evidence>
<dbReference type="SMART" id="SM01240">
    <property type="entry name" value="IMPDH"/>
    <property type="match status" value="1"/>
</dbReference>
<feature type="binding site" evidence="11">
    <location>
        <begin position="269"/>
        <end position="271"/>
    </location>
    <ligand>
        <name>FMN</name>
        <dbReference type="ChEBI" id="CHEBI:58210"/>
    </ligand>
</feature>
<keyword evidence="6 11" id="KW-0460">Magnesium</keyword>
<keyword evidence="3 11" id="KW-0285">Flavoprotein</keyword>
<comment type="cofactor">
    <cofactor evidence="1 11">
        <name>FMN</name>
        <dbReference type="ChEBI" id="CHEBI:58210"/>
    </cofactor>
</comment>
<keyword evidence="5 11" id="KW-0479">Metal-binding</keyword>
<evidence type="ECO:0000313" key="13">
    <source>
        <dbReference type="EMBL" id="PWN07202.1"/>
    </source>
</evidence>
<evidence type="ECO:0000256" key="5">
    <source>
        <dbReference type="ARBA" id="ARBA00022723"/>
    </source>
</evidence>
<feature type="binding site" evidence="11">
    <location>
        <position position="123"/>
    </location>
    <ligand>
        <name>FMN</name>
        <dbReference type="ChEBI" id="CHEBI:58210"/>
    </ligand>
</feature>
<evidence type="ECO:0000256" key="9">
    <source>
        <dbReference type="ARBA" id="ARBA00023235"/>
    </source>
</evidence>
<dbReference type="SUPFAM" id="SSF51395">
    <property type="entry name" value="FMN-linked oxidoreductases"/>
    <property type="match status" value="1"/>
</dbReference>
<feature type="binding site" evidence="11">
    <location>
        <position position="158"/>
    </location>
    <ligand>
        <name>substrate</name>
    </ligand>
</feature>
<feature type="domain" description="FMN-dependent dehydrogenase" evidence="12">
    <location>
        <begin position="175"/>
        <end position="336"/>
    </location>
</feature>
<keyword evidence="4 11" id="KW-0288">FMN</keyword>
<evidence type="ECO:0000256" key="1">
    <source>
        <dbReference type="ARBA" id="ARBA00001917"/>
    </source>
</evidence>
<dbReference type="CDD" id="cd02811">
    <property type="entry name" value="IDI-2_FMN"/>
    <property type="match status" value="1"/>
</dbReference>
<dbReference type="Gene3D" id="3.20.20.70">
    <property type="entry name" value="Aldolase class I"/>
    <property type="match status" value="1"/>
</dbReference>
<dbReference type="GO" id="GO:0004452">
    <property type="term" value="F:isopentenyl-diphosphate delta-isomerase activity"/>
    <property type="evidence" value="ECO:0007669"/>
    <property type="project" value="UniProtKB-UniRule"/>
</dbReference>
<evidence type="ECO:0000313" key="14">
    <source>
        <dbReference type="Proteomes" id="UP000245533"/>
    </source>
</evidence>
<feature type="binding site" evidence="11">
    <location>
        <begin position="290"/>
        <end position="291"/>
    </location>
    <ligand>
        <name>FMN</name>
        <dbReference type="ChEBI" id="CHEBI:58210"/>
    </ligand>
</feature>
<dbReference type="PANTHER" id="PTHR43665:SF1">
    <property type="entry name" value="ISOPENTENYL-DIPHOSPHATE DELTA-ISOMERASE"/>
    <property type="match status" value="1"/>
</dbReference>
<dbReference type="PANTHER" id="PTHR43665">
    <property type="entry name" value="ISOPENTENYL-DIPHOSPHATE DELTA-ISOMERASE"/>
    <property type="match status" value="1"/>
</dbReference>
<dbReference type="GO" id="GO:0005737">
    <property type="term" value="C:cytoplasm"/>
    <property type="evidence" value="ECO:0007669"/>
    <property type="project" value="UniProtKB-SubCell"/>
</dbReference>
<sequence>MSIQQRKKDHVELTAKEDVFYRKTAGFERYDFIHNALPEVNPAEVDLSAELFGHRFSFPLFISSMTGGYTEAGAVNSVIARVCEKMDLPFGVGSQRAMLEDPSQVESFSVVREYAPNAFIAANIGGAQLIGGLDKTKIDLLVGSIKADAIIVHLNPLQELMQPEGDHDFRSIENGIKHLIESSSVPVIVKETGAGISGQVARRLLSIGASCIDVAGAGGTSWAKVENLRKSAKEPKHQFDDWGIPTTECLLKIQPLRSKFRFQLISSGGVRSSFDIAKSLALGADFAATAQPVIKAIVDGGEDAFLELLDQWYSDMRILLTLLGCGTIQELSRRHLIEINR</sequence>
<evidence type="ECO:0000256" key="4">
    <source>
        <dbReference type="ARBA" id="ARBA00022643"/>
    </source>
</evidence>
<dbReference type="InterPro" id="IPR011179">
    <property type="entry name" value="IPdP_isomerase"/>
</dbReference>
<dbReference type="OrthoDB" id="9795032at2"/>
<dbReference type="GO" id="GO:0010181">
    <property type="term" value="F:FMN binding"/>
    <property type="evidence" value="ECO:0007669"/>
    <property type="project" value="UniProtKB-UniRule"/>
</dbReference>
<comment type="cofactor">
    <cofactor evidence="11">
        <name>Mg(2+)</name>
        <dbReference type="ChEBI" id="CHEBI:18420"/>
    </cofactor>
</comment>
<evidence type="ECO:0000259" key="12">
    <source>
        <dbReference type="Pfam" id="PF01070"/>
    </source>
</evidence>
<keyword evidence="7 11" id="KW-0521">NADP</keyword>
<keyword evidence="2 11" id="KW-0963">Cytoplasm</keyword>
<comment type="function">
    <text evidence="11">Involved in the biosynthesis of isoprenoids. Catalyzes the 1,3-allylic rearrangement of the homoallylic substrate isopentenyl (IPP) to its allylic isomer, dimethylallyl diphosphate (DMAPP).</text>
</comment>
<protein>
    <recommendedName>
        <fullName evidence="11">Isopentenyl-diphosphate delta-isomerase</fullName>
        <shortName evidence="11">IPP isomerase</shortName>
        <ecNumber evidence="11">5.3.3.2</ecNumber>
    </recommendedName>
    <alternativeName>
        <fullName evidence="11">Isopentenyl diphosphate:dimethylallyl diphosphate isomerase</fullName>
    </alternativeName>
    <alternativeName>
        <fullName evidence="11">Isopentenyl pyrophosphate isomerase</fullName>
    </alternativeName>
    <alternativeName>
        <fullName evidence="11">Type 2 isopentenyl diphosphate isomerase</fullName>
        <shortName evidence="11">IDI-2</shortName>
    </alternativeName>
</protein>
<dbReference type="GO" id="GO:0070402">
    <property type="term" value="F:NADPH binding"/>
    <property type="evidence" value="ECO:0007669"/>
    <property type="project" value="UniProtKB-UniRule"/>
</dbReference>
<dbReference type="HAMAP" id="MF_00354">
    <property type="entry name" value="Idi_2"/>
    <property type="match status" value="1"/>
</dbReference>
<proteinExistence type="inferred from homology"/>
<comment type="caution">
    <text evidence="13">The sequence shown here is derived from an EMBL/GenBank/DDBJ whole genome shotgun (WGS) entry which is preliminary data.</text>
</comment>
<dbReference type="AlphaFoldDB" id="A0A316TX62"/>
<dbReference type="EC" id="5.3.3.2" evidence="11"/>
<comment type="cofactor">
    <cofactor evidence="11">
        <name>NADPH</name>
        <dbReference type="ChEBI" id="CHEBI:57783"/>
    </cofactor>
</comment>
<comment type="subcellular location">
    <subcellularLocation>
        <location evidence="11">Cytoplasm</location>
    </subcellularLocation>
</comment>
<gene>
    <name evidence="11" type="primary">fni</name>
    <name evidence="13" type="ORF">DDZ15_05225</name>
</gene>
<dbReference type="GO" id="GO:0000287">
    <property type="term" value="F:magnesium ion binding"/>
    <property type="evidence" value="ECO:0007669"/>
    <property type="project" value="UniProtKB-UniRule"/>
</dbReference>
<dbReference type="NCBIfam" id="TIGR02151">
    <property type="entry name" value="IPP_isom_2"/>
    <property type="match status" value="1"/>
</dbReference>
<dbReference type="InterPro" id="IPR000262">
    <property type="entry name" value="FMN-dep_DH"/>
</dbReference>
<comment type="catalytic activity">
    <reaction evidence="11">
        <text>isopentenyl diphosphate = dimethylallyl diphosphate</text>
        <dbReference type="Rhea" id="RHEA:23284"/>
        <dbReference type="ChEBI" id="CHEBI:57623"/>
        <dbReference type="ChEBI" id="CHEBI:128769"/>
        <dbReference type="EC" id="5.3.3.2"/>
    </reaction>
</comment>
<feature type="binding site" evidence="11">
    <location>
        <position position="94"/>
    </location>
    <ligand>
        <name>FMN</name>
        <dbReference type="ChEBI" id="CHEBI:58210"/>
    </ligand>
</feature>
<accession>A0A316TX62</accession>
<dbReference type="RefSeq" id="WP_109645834.1">
    <property type="nucleotide sequence ID" value="NZ_QGGB01000004.1"/>
</dbReference>
<evidence type="ECO:0000256" key="3">
    <source>
        <dbReference type="ARBA" id="ARBA00022630"/>
    </source>
</evidence>
<dbReference type="InterPro" id="IPR013785">
    <property type="entry name" value="Aldolase_TIM"/>
</dbReference>
<dbReference type="GO" id="GO:0008299">
    <property type="term" value="P:isoprenoid biosynthetic process"/>
    <property type="evidence" value="ECO:0007669"/>
    <property type="project" value="UniProtKB-UniRule"/>
</dbReference>
<feature type="binding site" evidence="11">
    <location>
        <begin position="64"/>
        <end position="66"/>
    </location>
    <ligand>
        <name>FMN</name>
        <dbReference type="ChEBI" id="CHEBI:58210"/>
    </ligand>
</feature>
<dbReference type="GO" id="GO:0016491">
    <property type="term" value="F:oxidoreductase activity"/>
    <property type="evidence" value="ECO:0007669"/>
    <property type="project" value="InterPro"/>
</dbReference>
<evidence type="ECO:0000256" key="7">
    <source>
        <dbReference type="ARBA" id="ARBA00022857"/>
    </source>
</evidence>
<feature type="binding site" evidence="11">
    <location>
        <position position="220"/>
    </location>
    <ligand>
        <name>FMN</name>
        <dbReference type="ChEBI" id="CHEBI:58210"/>
    </ligand>
</feature>
<feature type="domain" description="FMN-dependent dehydrogenase" evidence="12">
    <location>
        <begin position="16"/>
        <end position="95"/>
    </location>
</feature>
<reference evidence="13 14" key="1">
    <citation type="submission" date="2018-05" db="EMBL/GenBank/DDBJ databases">
        <title>Rhodohalobacter halophilus gen. nov., sp. nov., a moderately halophilic member of the family Balneolaceae.</title>
        <authorList>
            <person name="Liu Z.-W."/>
        </authorList>
    </citation>
    <scope>NUCLEOTIDE SEQUENCE [LARGE SCALE GENOMIC DNA]</scope>
    <source>
        <strain evidence="13 14">8A47</strain>
    </source>
</reference>
<keyword evidence="9 11" id="KW-0413">Isomerase</keyword>
<keyword evidence="14" id="KW-1185">Reference proteome</keyword>
<name>A0A316TX62_9BACT</name>
<dbReference type="Proteomes" id="UP000245533">
    <property type="component" value="Unassembled WGS sequence"/>
</dbReference>
<keyword evidence="8 11" id="KW-0414">Isoprene biosynthesis</keyword>
<dbReference type="PIRSF" id="PIRSF003314">
    <property type="entry name" value="IPP_isomerase"/>
    <property type="match status" value="1"/>
</dbReference>
<dbReference type="Pfam" id="PF01070">
    <property type="entry name" value="FMN_dh"/>
    <property type="match status" value="2"/>
</dbReference>
<feature type="binding site" evidence="11">
    <location>
        <position position="63"/>
    </location>
    <ligand>
        <name>FMN</name>
        <dbReference type="ChEBI" id="CHEBI:58210"/>
    </ligand>
</feature>
<evidence type="ECO:0000256" key="6">
    <source>
        <dbReference type="ARBA" id="ARBA00022842"/>
    </source>
</evidence>